<dbReference type="RefSeq" id="WP_099263343.1">
    <property type="nucleotide sequence ID" value="NZ_NIZW01000024.1"/>
</dbReference>
<dbReference type="OrthoDB" id="9814800at2"/>
<comment type="caution">
    <text evidence="1">The sequence shown here is derived from an EMBL/GenBank/DDBJ whole genome shotgun (WGS) entry which is preliminary data.</text>
</comment>
<name>A0A2G1W0Y7_9BACT</name>
<evidence type="ECO:0000313" key="1">
    <source>
        <dbReference type="EMBL" id="PHQ32682.1"/>
    </source>
</evidence>
<accession>A0A2G1W0Y7</accession>
<dbReference type="GeneID" id="90611151"/>
<dbReference type="AlphaFoldDB" id="A0A2G1W0Y7"/>
<reference evidence="1 2" key="1">
    <citation type="submission" date="2017-06" db="EMBL/GenBank/DDBJ databases">
        <title>Description of Rhodopirellula bahusiensis sp. nov.</title>
        <authorList>
            <person name="Kizina J."/>
            <person name="Harder J."/>
        </authorList>
    </citation>
    <scope>NUCLEOTIDE SEQUENCE [LARGE SCALE GENOMIC DNA]</scope>
    <source>
        <strain evidence="1 2">SWK21</strain>
    </source>
</reference>
<protein>
    <recommendedName>
        <fullName evidence="3">Cytochrome C</fullName>
    </recommendedName>
</protein>
<sequence length="684" mass="74388">MLAILAAAMVVLFATRMTPKVIQPGNLTIAHAQILSGELAQDRCAACHQNATSNGWLATNSDASTNEPNDGNGLFSLASWIGGSGSQHADMPTLAMTDLCLNCHEQQMPRESARWAHNLSQEIRDELTLAAIKKRDGKPLDLVAISNHSQSDETLPEIQTVSRTTSLQNNLACSICHQEHHGADVNLSAITDSRCQTCHVNQFGSFADSHPEFGQWPYANSSNIHFDHGRHAKIHFPSEAEKRNGGEPSSNNAFATFDCKTCHVGPSFSSFDLDSTDPVMTTLPYEIACAQCHDQSLRVQVAEGPALLQLPTLPDDIAQQVADWPTLASGFADGTVDGWMALMLREQVSETALNRFKRVEAANWDSPIVQVEAVSLAKAITKLSQDLATTGQDALMQRLQEAGVDRQTALPLVESFPPQLIRDALRVWFGEVEVAPEAGGDLSMQANPLDGLLENEFDSGLDGPDPLLANAPLLADDSLLAEDPLASWSTAEDETTTPEQADWATELAARYDAAKTQSFGGWYRDDVTLSVRYRGKGHSDAVLRSMIEIIQCLPADDPLKKSMLAQPAVQACVTCHQVEIQPTDDGSLAKMRWRAFQPKENGDRLTHFSHTPHLNVQGLQDCKHCHQLGTTNAANAVHIEGESSIHASPEFLPMTKASCASCHTESAAGDHCTRCHRYHVHDVP</sequence>
<organism evidence="1 2">
    <name type="scientific">Rhodopirellula bahusiensis</name>
    <dbReference type="NCBI Taxonomy" id="2014065"/>
    <lineage>
        <taxon>Bacteria</taxon>
        <taxon>Pseudomonadati</taxon>
        <taxon>Planctomycetota</taxon>
        <taxon>Planctomycetia</taxon>
        <taxon>Pirellulales</taxon>
        <taxon>Pirellulaceae</taxon>
        <taxon>Rhodopirellula</taxon>
    </lineage>
</organism>
<evidence type="ECO:0008006" key="3">
    <source>
        <dbReference type="Google" id="ProtNLM"/>
    </source>
</evidence>
<dbReference type="Proteomes" id="UP000225740">
    <property type="component" value="Unassembled WGS sequence"/>
</dbReference>
<gene>
    <name evidence="1" type="ORF">CEE69_24810</name>
</gene>
<dbReference type="Gene3D" id="3.90.10.10">
    <property type="entry name" value="Cytochrome C3"/>
    <property type="match status" value="1"/>
</dbReference>
<keyword evidence="2" id="KW-1185">Reference proteome</keyword>
<dbReference type="EMBL" id="NIZW01000024">
    <property type="protein sequence ID" value="PHQ32682.1"/>
    <property type="molecule type" value="Genomic_DNA"/>
</dbReference>
<proteinExistence type="predicted"/>
<dbReference type="SUPFAM" id="SSF48695">
    <property type="entry name" value="Multiheme cytochromes"/>
    <property type="match status" value="2"/>
</dbReference>
<dbReference type="InterPro" id="IPR036280">
    <property type="entry name" value="Multihaem_cyt_sf"/>
</dbReference>
<evidence type="ECO:0000313" key="2">
    <source>
        <dbReference type="Proteomes" id="UP000225740"/>
    </source>
</evidence>
<dbReference type="Gene3D" id="1.10.780.10">
    <property type="entry name" value="Hydroxylamine Oxidoreductase, Chain A, domain 1"/>
    <property type="match status" value="1"/>
</dbReference>